<protein>
    <submittedName>
        <fullName evidence="2">Uncharacterized protein</fullName>
    </submittedName>
</protein>
<organism evidence="2 3">
    <name type="scientific">Nezara viridula</name>
    <name type="common">Southern green stink bug</name>
    <name type="synonym">Cimex viridulus</name>
    <dbReference type="NCBI Taxonomy" id="85310"/>
    <lineage>
        <taxon>Eukaryota</taxon>
        <taxon>Metazoa</taxon>
        <taxon>Ecdysozoa</taxon>
        <taxon>Arthropoda</taxon>
        <taxon>Hexapoda</taxon>
        <taxon>Insecta</taxon>
        <taxon>Pterygota</taxon>
        <taxon>Neoptera</taxon>
        <taxon>Paraneoptera</taxon>
        <taxon>Hemiptera</taxon>
        <taxon>Heteroptera</taxon>
        <taxon>Panheteroptera</taxon>
        <taxon>Pentatomomorpha</taxon>
        <taxon>Pentatomoidea</taxon>
        <taxon>Pentatomidae</taxon>
        <taxon>Pentatominae</taxon>
        <taxon>Nezara</taxon>
    </lineage>
</organism>
<keyword evidence="3" id="KW-1185">Reference proteome</keyword>
<dbReference type="AlphaFoldDB" id="A0A9P0MWY3"/>
<feature type="region of interest" description="Disordered" evidence="1">
    <location>
        <begin position="61"/>
        <end position="91"/>
    </location>
</feature>
<sequence length="91" mass="10074">MLSLRLPHVLTSLRFLTELGRVQSSSRQSRGGRKGDDTIKNNREATGRLLGTFRDASCSNSFPHRNNPLARRNLSTLTPLSPPLPFSSLLS</sequence>
<dbReference type="EMBL" id="OV725083">
    <property type="protein sequence ID" value="CAH1408085.1"/>
    <property type="molecule type" value="Genomic_DNA"/>
</dbReference>
<gene>
    <name evidence="2" type="ORF">NEZAVI_LOCUS15678</name>
</gene>
<evidence type="ECO:0000256" key="1">
    <source>
        <dbReference type="SAM" id="MobiDB-lite"/>
    </source>
</evidence>
<feature type="compositionally biased region" description="Basic and acidic residues" evidence="1">
    <location>
        <begin position="33"/>
        <end position="45"/>
    </location>
</feature>
<evidence type="ECO:0000313" key="3">
    <source>
        <dbReference type="Proteomes" id="UP001152798"/>
    </source>
</evidence>
<feature type="region of interest" description="Disordered" evidence="1">
    <location>
        <begin position="22"/>
        <end position="45"/>
    </location>
</feature>
<dbReference type="Proteomes" id="UP001152798">
    <property type="component" value="Chromosome 7"/>
</dbReference>
<evidence type="ECO:0000313" key="2">
    <source>
        <dbReference type="EMBL" id="CAH1408085.1"/>
    </source>
</evidence>
<accession>A0A9P0MWY3</accession>
<name>A0A9P0MWY3_NEZVI</name>
<reference evidence="2" key="1">
    <citation type="submission" date="2022-01" db="EMBL/GenBank/DDBJ databases">
        <authorList>
            <person name="King R."/>
        </authorList>
    </citation>
    <scope>NUCLEOTIDE SEQUENCE</scope>
</reference>
<proteinExistence type="predicted"/>